<sequence length="358" mass="37124">MLKAYRKYGFQLISRQANVTAPGAAPGAPAPGTGVVAALPEPNDAEFLSPVNIGGQTVTLDFDTGSSDLWVFSTALSKQTIGQHAAFDPAKSKSFQTMQGATWSISYGDGSGAAGVVGKDVVNIGGATATAQAVELATAVSQSFARDTNNDGLVGLAFSQLNTVKPTKQTTFFDSVMPQLAMPVFSVDLKNDSTGTYQFGAIDNTKYQGQLTNIPVNAASGFWAVDSPNVMIGNQKVANQGGSPAIADTGTSLLLVDPQVATAYYAKVPGAVNNAQVGGFTYPCNAQMPDFGVAMGPTYMAMVPGNAITFAQVDANTCFGGVQSNGGANLQIYGDVMFKTQYVVFDGGKKQLQMAPKK</sequence>
<accession>A0A9P4NJH6</accession>
<dbReference type="SUPFAM" id="SSF50630">
    <property type="entry name" value="Acid proteases"/>
    <property type="match status" value="1"/>
</dbReference>
<dbReference type="PROSITE" id="PS51767">
    <property type="entry name" value="PEPTIDASE_A1"/>
    <property type="match status" value="1"/>
</dbReference>
<name>A0A9P4NJH6_9PEZI</name>
<keyword evidence="8" id="KW-0865">Zymogen</keyword>
<comment type="similarity">
    <text evidence="2 11">Belongs to the peptidase A1 family.</text>
</comment>
<evidence type="ECO:0000256" key="11">
    <source>
        <dbReference type="RuleBase" id="RU000454"/>
    </source>
</evidence>
<feature type="active site" evidence="10">
    <location>
        <position position="63"/>
    </location>
</feature>
<comment type="subcellular location">
    <subcellularLocation>
        <location evidence="1">Secreted</location>
    </subcellularLocation>
</comment>
<gene>
    <name evidence="13" type="ORF">EJ08DRAFT_595729</name>
</gene>
<evidence type="ECO:0000256" key="3">
    <source>
        <dbReference type="ARBA" id="ARBA00022525"/>
    </source>
</evidence>
<comment type="caution">
    <text evidence="13">The sequence shown here is derived from an EMBL/GenBank/DDBJ whole genome shotgun (WGS) entry which is preliminary data.</text>
</comment>
<evidence type="ECO:0000256" key="5">
    <source>
        <dbReference type="ARBA" id="ARBA00022729"/>
    </source>
</evidence>
<dbReference type="PRINTS" id="PR00792">
    <property type="entry name" value="PEPSIN"/>
</dbReference>
<keyword evidence="14" id="KW-1185">Reference proteome</keyword>
<dbReference type="Pfam" id="PF00026">
    <property type="entry name" value="Asp"/>
    <property type="match status" value="1"/>
</dbReference>
<dbReference type="EMBL" id="MU007079">
    <property type="protein sequence ID" value="KAF2423635.1"/>
    <property type="molecule type" value="Genomic_DNA"/>
</dbReference>
<evidence type="ECO:0000259" key="12">
    <source>
        <dbReference type="PROSITE" id="PS51767"/>
    </source>
</evidence>
<dbReference type="GO" id="GO:0006508">
    <property type="term" value="P:proteolysis"/>
    <property type="evidence" value="ECO:0007669"/>
    <property type="project" value="UniProtKB-KW"/>
</dbReference>
<keyword evidence="5" id="KW-0732">Signal</keyword>
<evidence type="ECO:0000256" key="6">
    <source>
        <dbReference type="ARBA" id="ARBA00022750"/>
    </source>
</evidence>
<evidence type="ECO:0000256" key="1">
    <source>
        <dbReference type="ARBA" id="ARBA00004613"/>
    </source>
</evidence>
<evidence type="ECO:0000256" key="9">
    <source>
        <dbReference type="ARBA" id="ARBA00023180"/>
    </source>
</evidence>
<keyword evidence="9" id="KW-0325">Glycoprotein</keyword>
<keyword evidence="3" id="KW-0964">Secreted</keyword>
<dbReference type="InterPro" id="IPR021109">
    <property type="entry name" value="Peptidase_aspartic_dom_sf"/>
</dbReference>
<dbReference type="OrthoDB" id="2747330at2759"/>
<dbReference type="GO" id="GO:0005576">
    <property type="term" value="C:extracellular region"/>
    <property type="evidence" value="ECO:0007669"/>
    <property type="project" value="UniProtKB-SubCell"/>
</dbReference>
<feature type="domain" description="Peptidase A1" evidence="12">
    <location>
        <begin position="47"/>
        <end position="355"/>
    </location>
</feature>
<reference evidence="13" key="1">
    <citation type="journal article" date="2020" name="Stud. Mycol.">
        <title>101 Dothideomycetes genomes: a test case for predicting lifestyles and emergence of pathogens.</title>
        <authorList>
            <person name="Haridas S."/>
            <person name="Albert R."/>
            <person name="Binder M."/>
            <person name="Bloem J."/>
            <person name="Labutti K."/>
            <person name="Salamov A."/>
            <person name="Andreopoulos B."/>
            <person name="Baker S."/>
            <person name="Barry K."/>
            <person name="Bills G."/>
            <person name="Bluhm B."/>
            <person name="Cannon C."/>
            <person name="Castanera R."/>
            <person name="Culley D."/>
            <person name="Daum C."/>
            <person name="Ezra D."/>
            <person name="Gonzalez J."/>
            <person name="Henrissat B."/>
            <person name="Kuo A."/>
            <person name="Liang C."/>
            <person name="Lipzen A."/>
            <person name="Lutzoni F."/>
            <person name="Magnuson J."/>
            <person name="Mondo S."/>
            <person name="Nolan M."/>
            <person name="Ohm R."/>
            <person name="Pangilinan J."/>
            <person name="Park H.-J."/>
            <person name="Ramirez L."/>
            <person name="Alfaro M."/>
            <person name="Sun H."/>
            <person name="Tritt A."/>
            <person name="Yoshinaga Y."/>
            <person name="Zwiers L.-H."/>
            <person name="Turgeon B."/>
            <person name="Goodwin S."/>
            <person name="Spatafora J."/>
            <person name="Crous P."/>
            <person name="Grigoriev I."/>
        </authorList>
    </citation>
    <scope>NUCLEOTIDE SEQUENCE</scope>
    <source>
        <strain evidence="13">CBS 130266</strain>
    </source>
</reference>
<evidence type="ECO:0000256" key="10">
    <source>
        <dbReference type="PIRSR" id="PIRSR601461-1"/>
    </source>
</evidence>
<dbReference type="PANTHER" id="PTHR47966:SF23">
    <property type="entry name" value="ASPARTIC ENDOPEPTIDASE, PUTATIVE (AFU_ORTHOLOGUE AFUA_2G15950)-RELATED"/>
    <property type="match status" value="1"/>
</dbReference>
<protein>
    <submittedName>
        <fullName evidence="13">Aspergillopepsin A</fullName>
    </submittedName>
</protein>
<dbReference type="PROSITE" id="PS00141">
    <property type="entry name" value="ASP_PROTEASE"/>
    <property type="match status" value="2"/>
</dbReference>
<dbReference type="InterPro" id="IPR001461">
    <property type="entry name" value="Aspartic_peptidase_A1"/>
</dbReference>
<keyword evidence="6 11" id="KW-0064">Aspartyl protease</keyword>
<dbReference type="InterPro" id="IPR033121">
    <property type="entry name" value="PEPTIDASE_A1"/>
</dbReference>
<evidence type="ECO:0000256" key="7">
    <source>
        <dbReference type="ARBA" id="ARBA00022801"/>
    </source>
</evidence>
<evidence type="ECO:0000256" key="8">
    <source>
        <dbReference type="ARBA" id="ARBA00023145"/>
    </source>
</evidence>
<dbReference type="AlphaFoldDB" id="A0A9P4NJH6"/>
<dbReference type="GO" id="GO:0004190">
    <property type="term" value="F:aspartic-type endopeptidase activity"/>
    <property type="evidence" value="ECO:0007669"/>
    <property type="project" value="UniProtKB-KW"/>
</dbReference>
<dbReference type="InterPro" id="IPR034163">
    <property type="entry name" value="Aspergillopepsin-like_cat_dom"/>
</dbReference>
<dbReference type="PANTHER" id="PTHR47966">
    <property type="entry name" value="BETA-SITE APP-CLEAVING ENZYME, ISOFORM A-RELATED"/>
    <property type="match status" value="1"/>
</dbReference>
<dbReference type="InterPro" id="IPR001969">
    <property type="entry name" value="Aspartic_peptidase_AS"/>
</dbReference>
<dbReference type="Gene3D" id="2.40.70.10">
    <property type="entry name" value="Acid Proteases"/>
    <property type="match status" value="2"/>
</dbReference>
<evidence type="ECO:0000256" key="4">
    <source>
        <dbReference type="ARBA" id="ARBA00022670"/>
    </source>
</evidence>
<dbReference type="Proteomes" id="UP000800235">
    <property type="component" value="Unassembled WGS sequence"/>
</dbReference>
<dbReference type="CDD" id="cd06097">
    <property type="entry name" value="Aspergillopepsin_like"/>
    <property type="match status" value="1"/>
</dbReference>
<evidence type="ECO:0000313" key="14">
    <source>
        <dbReference type="Proteomes" id="UP000800235"/>
    </source>
</evidence>
<proteinExistence type="inferred from homology"/>
<organism evidence="13 14">
    <name type="scientific">Tothia fuscella</name>
    <dbReference type="NCBI Taxonomy" id="1048955"/>
    <lineage>
        <taxon>Eukaryota</taxon>
        <taxon>Fungi</taxon>
        <taxon>Dikarya</taxon>
        <taxon>Ascomycota</taxon>
        <taxon>Pezizomycotina</taxon>
        <taxon>Dothideomycetes</taxon>
        <taxon>Pleosporomycetidae</taxon>
        <taxon>Venturiales</taxon>
        <taxon>Cylindrosympodiaceae</taxon>
        <taxon>Tothia</taxon>
    </lineage>
</organism>
<evidence type="ECO:0000313" key="13">
    <source>
        <dbReference type="EMBL" id="KAF2423635.1"/>
    </source>
</evidence>
<feature type="active site" evidence="10">
    <location>
        <position position="248"/>
    </location>
</feature>
<evidence type="ECO:0000256" key="2">
    <source>
        <dbReference type="ARBA" id="ARBA00007447"/>
    </source>
</evidence>
<keyword evidence="7 11" id="KW-0378">Hydrolase</keyword>
<dbReference type="FunFam" id="2.40.70.10:FF:000026">
    <property type="entry name" value="Endothiapepsin"/>
    <property type="match status" value="1"/>
</dbReference>
<keyword evidence="4 11" id="KW-0645">Protease</keyword>